<sequence>MSSRPPSRSRGRSRPRRHHQTEPALGSHHHIPLRGWAGQGHVRRVREWIMYNPEATVLSKWLLSNPCVSLSSELETPTFYQTLAGVTHLEEQDICELEKCFWALQGASVSGHLDFNCLKSLVCPPVPLKACKGLFMALDVNSDEHIDFKELCCGISAACRGPMVERMKFCFKIFDMDRDCYLNADEVHHMTQTLLFISDENKLTYANQAFQEAAHKADLAVADGQRSRKSSTQPELTKKHGKSLESLNERLDQKGGLTQEDFLVWSVENNSLVEPLLELLFQVCHVSLGLKPHCRHDEYEIVMGWLEREERRGYHVGQFWYLISSDWWQHWLTYTSAPRSNMDFCSCRNEPRIPIEGGHRLRREPHKQHDGLHLDVERFQLQQHGVYGGPAQQGRQLQHRVQLWSVQQLGHGPQEESGTAGADRQLQPGRRAHVQGADAHRRRWPIETRHDPGSEEGL</sequence>
<dbReference type="GO" id="GO:0005509">
    <property type="term" value="F:calcium ion binding"/>
    <property type="evidence" value="ECO:0007669"/>
    <property type="project" value="InterPro"/>
</dbReference>
<dbReference type="PROSITE" id="PS50222">
    <property type="entry name" value="EF_HAND_2"/>
    <property type="match status" value="2"/>
</dbReference>
<organism evidence="5 6">
    <name type="scientific">Aromia moschata</name>
    <dbReference type="NCBI Taxonomy" id="1265417"/>
    <lineage>
        <taxon>Eukaryota</taxon>
        <taxon>Metazoa</taxon>
        <taxon>Ecdysozoa</taxon>
        <taxon>Arthropoda</taxon>
        <taxon>Hexapoda</taxon>
        <taxon>Insecta</taxon>
        <taxon>Pterygota</taxon>
        <taxon>Neoptera</taxon>
        <taxon>Endopterygota</taxon>
        <taxon>Coleoptera</taxon>
        <taxon>Polyphaga</taxon>
        <taxon>Cucujiformia</taxon>
        <taxon>Chrysomeloidea</taxon>
        <taxon>Cerambycidae</taxon>
        <taxon>Cerambycinae</taxon>
        <taxon>Callichromatini</taxon>
        <taxon>Aromia</taxon>
    </lineage>
</organism>
<feature type="compositionally biased region" description="Basic and acidic residues" evidence="3">
    <location>
        <begin position="444"/>
        <end position="458"/>
    </location>
</feature>
<dbReference type="PANTHER" id="PTHR23055">
    <property type="entry name" value="CALCIUM BINDING PROTEINS"/>
    <property type="match status" value="1"/>
</dbReference>
<protein>
    <recommendedName>
        <fullName evidence="4">EF-hand domain-containing protein</fullName>
    </recommendedName>
</protein>
<dbReference type="Gene3D" id="1.10.238.10">
    <property type="entry name" value="EF-hand"/>
    <property type="match status" value="1"/>
</dbReference>
<dbReference type="InterPro" id="IPR028846">
    <property type="entry name" value="Recoverin"/>
</dbReference>
<comment type="caution">
    <text evidence="5">The sequence shown here is derived from an EMBL/GenBank/DDBJ whole genome shotgun (WGS) entry which is preliminary data.</text>
</comment>
<dbReference type="SUPFAM" id="SSF47473">
    <property type="entry name" value="EF-hand"/>
    <property type="match status" value="1"/>
</dbReference>
<dbReference type="SUPFAM" id="SSF143791">
    <property type="entry name" value="DUSP-like"/>
    <property type="match status" value="1"/>
</dbReference>
<keyword evidence="2" id="KW-0677">Repeat</keyword>
<feature type="compositionally biased region" description="Basic residues" evidence="3">
    <location>
        <begin position="7"/>
        <end position="19"/>
    </location>
</feature>
<feature type="domain" description="EF-hand" evidence="4">
    <location>
        <begin position="162"/>
        <end position="197"/>
    </location>
</feature>
<feature type="region of interest" description="Disordered" evidence="3">
    <location>
        <begin position="1"/>
        <end position="32"/>
    </location>
</feature>
<dbReference type="InterPro" id="IPR011992">
    <property type="entry name" value="EF-hand-dom_pair"/>
</dbReference>
<dbReference type="PANTHER" id="PTHR23055:SF188">
    <property type="entry name" value="EF-HAND DOMAIN-CONTAINING PROTEIN"/>
    <property type="match status" value="1"/>
</dbReference>
<keyword evidence="1" id="KW-0479">Metal-binding</keyword>
<feature type="domain" description="EF-hand" evidence="4">
    <location>
        <begin position="126"/>
        <end position="161"/>
    </location>
</feature>
<gene>
    <name evidence="5" type="ORF">NQ318_005797</name>
</gene>
<evidence type="ECO:0000313" key="5">
    <source>
        <dbReference type="EMBL" id="KAJ8954202.1"/>
    </source>
</evidence>
<reference evidence="5" key="1">
    <citation type="journal article" date="2023" name="Insect Mol. Biol.">
        <title>Genome sequencing provides insights into the evolution of gene families encoding plant cell wall-degrading enzymes in longhorned beetles.</title>
        <authorList>
            <person name="Shin N.R."/>
            <person name="Okamura Y."/>
            <person name="Kirsch R."/>
            <person name="Pauchet Y."/>
        </authorList>
    </citation>
    <scope>NUCLEOTIDE SEQUENCE</scope>
    <source>
        <strain evidence="5">AMC_N1</strain>
    </source>
</reference>
<accession>A0AAV8YS34</accession>
<dbReference type="Gene3D" id="3.30.2230.10">
    <property type="entry name" value="DUSP-like"/>
    <property type="match status" value="1"/>
</dbReference>
<name>A0AAV8YS34_9CUCU</name>
<dbReference type="SMART" id="SM00054">
    <property type="entry name" value="EFh"/>
    <property type="match status" value="2"/>
</dbReference>
<proteinExistence type="predicted"/>
<dbReference type="EMBL" id="JAPWTK010000050">
    <property type="protein sequence ID" value="KAJ8954202.1"/>
    <property type="molecule type" value="Genomic_DNA"/>
</dbReference>
<feature type="region of interest" description="Disordered" evidence="3">
    <location>
        <begin position="221"/>
        <end position="244"/>
    </location>
</feature>
<keyword evidence="6" id="KW-1185">Reference proteome</keyword>
<evidence type="ECO:0000256" key="1">
    <source>
        <dbReference type="ARBA" id="ARBA00022723"/>
    </source>
</evidence>
<dbReference type="AlphaFoldDB" id="A0AAV8YS34"/>
<dbReference type="InterPro" id="IPR035927">
    <property type="entry name" value="DUSP-like_sf"/>
</dbReference>
<feature type="region of interest" description="Disordered" evidence="3">
    <location>
        <begin position="410"/>
        <end position="458"/>
    </location>
</feature>
<dbReference type="InterPro" id="IPR002048">
    <property type="entry name" value="EF_hand_dom"/>
</dbReference>
<evidence type="ECO:0000256" key="2">
    <source>
        <dbReference type="ARBA" id="ARBA00022737"/>
    </source>
</evidence>
<dbReference type="Proteomes" id="UP001162162">
    <property type="component" value="Unassembled WGS sequence"/>
</dbReference>
<evidence type="ECO:0000256" key="3">
    <source>
        <dbReference type="SAM" id="MobiDB-lite"/>
    </source>
</evidence>
<evidence type="ECO:0000259" key="4">
    <source>
        <dbReference type="PROSITE" id="PS50222"/>
    </source>
</evidence>
<evidence type="ECO:0000313" key="6">
    <source>
        <dbReference type="Proteomes" id="UP001162162"/>
    </source>
</evidence>